<dbReference type="InterPro" id="IPR001487">
    <property type="entry name" value="Bromodomain"/>
</dbReference>
<feature type="region of interest" description="Disordered" evidence="3">
    <location>
        <begin position="1110"/>
        <end position="1302"/>
    </location>
</feature>
<dbReference type="EMBL" id="VSWD01000005">
    <property type="protein sequence ID" value="KAK3104223.1"/>
    <property type="molecule type" value="Genomic_DNA"/>
</dbReference>
<dbReference type="SUPFAM" id="SSF47370">
    <property type="entry name" value="Bromodomain"/>
    <property type="match status" value="1"/>
</dbReference>
<dbReference type="Gene3D" id="1.20.920.10">
    <property type="entry name" value="Bromodomain-like"/>
    <property type="match status" value="1"/>
</dbReference>
<dbReference type="InterPro" id="IPR036427">
    <property type="entry name" value="Bromodomain-like_sf"/>
</dbReference>
<keyword evidence="6" id="KW-1185">Reference proteome</keyword>
<dbReference type="InterPro" id="IPR018359">
    <property type="entry name" value="Bromodomain_CS"/>
</dbReference>
<dbReference type="SMART" id="SM00297">
    <property type="entry name" value="BROMO"/>
    <property type="match status" value="1"/>
</dbReference>
<feature type="compositionally biased region" description="Basic and acidic residues" evidence="3">
    <location>
        <begin position="961"/>
        <end position="977"/>
    </location>
</feature>
<dbReference type="PROSITE" id="PS50014">
    <property type="entry name" value="BROMODOMAIN_2"/>
    <property type="match status" value="1"/>
</dbReference>
<feature type="compositionally biased region" description="Basic and acidic residues" evidence="3">
    <location>
        <begin position="1172"/>
        <end position="1230"/>
    </location>
</feature>
<evidence type="ECO:0000256" key="2">
    <source>
        <dbReference type="PROSITE-ProRule" id="PRU00035"/>
    </source>
</evidence>
<feature type="compositionally biased region" description="Basic residues" evidence="3">
    <location>
        <begin position="644"/>
        <end position="655"/>
    </location>
</feature>
<dbReference type="Proteomes" id="UP001186944">
    <property type="component" value="Unassembled WGS sequence"/>
</dbReference>
<feature type="compositionally biased region" description="Basic and acidic residues" evidence="3">
    <location>
        <begin position="926"/>
        <end position="935"/>
    </location>
</feature>
<proteinExistence type="predicted"/>
<dbReference type="InterPro" id="IPR040214">
    <property type="entry name" value="BRD10"/>
</dbReference>
<evidence type="ECO:0000259" key="4">
    <source>
        <dbReference type="PROSITE" id="PS50014"/>
    </source>
</evidence>
<evidence type="ECO:0000313" key="6">
    <source>
        <dbReference type="Proteomes" id="UP001186944"/>
    </source>
</evidence>
<feature type="region of interest" description="Disordered" evidence="3">
    <location>
        <begin position="1"/>
        <end position="33"/>
    </location>
</feature>
<feature type="region of interest" description="Disordered" evidence="3">
    <location>
        <begin position="477"/>
        <end position="534"/>
    </location>
</feature>
<feature type="compositionally biased region" description="Basic and acidic residues" evidence="3">
    <location>
        <begin position="633"/>
        <end position="643"/>
    </location>
</feature>
<feature type="compositionally biased region" description="Polar residues" evidence="3">
    <location>
        <begin position="699"/>
        <end position="710"/>
    </location>
</feature>
<comment type="caution">
    <text evidence="5">The sequence shown here is derived from an EMBL/GenBank/DDBJ whole genome shotgun (WGS) entry which is preliminary data.</text>
</comment>
<feature type="compositionally biased region" description="Polar residues" evidence="3">
    <location>
        <begin position="1283"/>
        <end position="1294"/>
    </location>
</feature>
<sequence length="1302" mass="149011">MNESQEVFDTNAEIKVELPDKTPAMTSENSVADDISTADAAAVVTQENDPESQLFQNSSEIDIRSVSSHTGSENSEENLTEELQQGLRILRELMSDSNKSVNWHFLWPVDDSMPDTANYYEKIQKPMWFNKMKEKFESGEYETITQFVADFRLMLENCYRYNGPDHFVSKRAQKLETMMEQKLTLLSRELREKTSIAATSGDQTDENFGVASLGSRRRTRAIIPHDSTALLNQLREQEVQREREIRKQQMVWRKKQQEDYHQQMIDWEDKIMEGKGQEMKAMWELPQMGLFLFLCQIPLNIGEVSQFELERCFYMPRESSALQRVMTALLSTPFQRTKIGKKWMMPYKVWEEKLRVKSRIWYQMYHNSGRNTAKVAEKFGLDPMFFSVLGHKNPLEKHKFHEISVYKRIWLVKSLCDYCLETQESLQNTLEGQPEEELRDYRLGVDAEGNTYLHFPQFCGADLRIYRQAYIPEPKWESIKPVPSSPKRKSSIDSEDEEQETPMRSKKVKKSSSSQKKKKRKQKQEEDAQFIPFSRPSHLRQTIKTVLPVPVFEESESSSSDSECSENDTVSQSDSTMNESSICDNTPDSRTKVNNKSLLRLQESDNFSDTSSVDCDYFIGRRLRSNRILRFEDESSRDSEQLSRSRRLTTRKSRTSVRTEMNGTITPDRGSDVGDSESGNNERTGQDSISKGRGRGQLGSVSSDNGTDISATPFDEENSNDTDSVRVSMFKKKLREERDGYSSDETMEGGDPQNIGDMEDVELEDGDGKKKEENDSCDLIENNSISDFSENSQSNCDSQKDVNSVMDEKGDGVTKQTFQDCDNRRSEHLSSQHLFNGDDLHVCREIHKGVSSAEETVHNDINESDLNSGKGDYLFDSGANINGEKEERVRTQSDKCLENDSYNSKQIQEAPSNECIKNDLMNTEVKDEEKGESVRTYRMNSEVFDVNGDSKSDSSESDMSELSRETKQDCELSTETKQDCELSRETKQDCELSTETKQDCELSTETKQDCELSRGTKQDCELSTETKQDCELSRETKQDCELSRETKQDCELSRETKQDCDIQNIPENCTGMIEKKAMSNEGYAGASIEDFKTFDEHTLIKEDEASITCEDSKVKTEKEDSICESGEESKVDIKKENEEDAQGIKTECEEKVYEDSTLTNGNIDEHDEEMNDDMKIEMKMDVDNKEGGVIKEEEGDDGKENVKKEDNTEEEKYNLTDENKANKTEDVKEEPQEDSEDEEEGLIMEAEEAGWESDKSERSCSDTEDADTDIENVGVEGDKNETRTPSNSQNSQEDGASIGRRL</sequence>
<dbReference type="InterPro" id="IPR056522">
    <property type="entry name" value="KIAA2026_hel"/>
</dbReference>
<dbReference type="PANTHER" id="PTHR31095">
    <property type="entry name" value="RIKEN CDNA 9930021J03 GENE"/>
    <property type="match status" value="1"/>
</dbReference>
<name>A0AA89C8S4_PINIB</name>
<dbReference type="PRINTS" id="PR00503">
    <property type="entry name" value="BROMODOMAIN"/>
</dbReference>
<organism evidence="5 6">
    <name type="scientific">Pinctada imbricata</name>
    <name type="common">Atlantic pearl-oyster</name>
    <name type="synonym">Pinctada martensii</name>
    <dbReference type="NCBI Taxonomy" id="66713"/>
    <lineage>
        <taxon>Eukaryota</taxon>
        <taxon>Metazoa</taxon>
        <taxon>Spiralia</taxon>
        <taxon>Lophotrochozoa</taxon>
        <taxon>Mollusca</taxon>
        <taxon>Bivalvia</taxon>
        <taxon>Autobranchia</taxon>
        <taxon>Pteriomorphia</taxon>
        <taxon>Pterioida</taxon>
        <taxon>Pterioidea</taxon>
        <taxon>Pteriidae</taxon>
        <taxon>Pinctada</taxon>
    </lineage>
</organism>
<reference evidence="5" key="1">
    <citation type="submission" date="2019-08" db="EMBL/GenBank/DDBJ databases">
        <title>The improved chromosome-level genome for the pearl oyster Pinctada fucata martensii using PacBio sequencing and Hi-C.</title>
        <authorList>
            <person name="Zheng Z."/>
        </authorList>
    </citation>
    <scope>NUCLEOTIDE SEQUENCE</scope>
    <source>
        <strain evidence="5">ZZ-2019</strain>
        <tissue evidence="5">Adductor muscle</tissue>
    </source>
</reference>
<feature type="compositionally biased region" description="Polar residues" evidence="3">
    <location>
        <begin position="604"/>
        <end position="613"/>
    </location>
</feature>
<keyword evidence="1 2" id="KW-0103">Bromodomain</keyword>
<gene>
    <name evidence="5" type="ORF">FSP39_025438</name>
</gene>
<feature type="compositionally biased region" description="Basic and acidic residues" evidence="3">
    <location>
        <begin position="1110"/>
        <end position="1137"/>
    </location>
</feature>
<feature type="domain" description="Bromo" evidence="4">
    <location>
        <begin position="97"/>
        <end position="169"/>
    </location>
</feature>
<feature type="region of interest" description="Disordered" evidence="3">
    <location>
        <begin position="633"/>
        <end position="814"/>
    </location>
</feature>
<protein>
    <recommendedName>
        <fullName evidence="4">Bromo domain-containing protein</fullName>
    </recommendedName>
</protein>
<feature type="compositionally biased region" description="Polar residues" evidence="3">
    <location>
        <begin position="781"/>
        <end position="797"/>
    </location>
</feature>
<evidence type="ECO:0000256" key="1">
    <source>
        <dbReference type="ARBA" id="ARBA00023117"/>
    </source>
</evidence>
<feature type="region of interest" description="Disordered" evidence="3">
    <location>
        <begin position="552"/>
        <end position="613"/>
    </location>
</feature>
<feature type="region of interest" description="Disordered" evidence="3">
    <location>
        <begin position="926"/>
        <end position="977"/>
    </location>
</feature>
<dbReference type="CDD" id="cd04369">
    <property type="entry name" value="Bromodomain"/>
    <property type="match status" value="1"/>
</dbReference>
<dbReference type="PANTHER" id="PTHR31095:SF3">
    <property type="entry name" value="RIKEN CDNA 9930021J03 GENE"/>
    <property type="match status" value="1"/>
</dbReference>
<feature type="compositionally biased region" description="Polar residues" evidence="3">
    <location>
        <begin position="677"/>
        <end position="689"/>
    </location>
</feature>
<feature type="compositionally biased region" description="Basic residues" evidence="3">
    <location>
        <begin position="504"/>
        <end position="522"/>
    </location>
</feature>
<evidence type="ECO:0000313" key="5">
    <source>
        <dbReference type="EMBL" id="KAK3104223.1"/>
    </source>
</evidence>
<evidence type="ECO:0000256" key="3">
    <source>
        <dbReference type="SAM" id="MobiDB-lite"/>
    </source>
</evidence>
<feature type="compositionally biased region" description="Basic and acidic residues" evidence="3">
    <location>
        <begin position="1252"/>
        <end position="1261"/>
    </location>
</feature>
<dbReference type="Pfam" id="PF00439">
    <property type="entry name" value="Bromodomain"/>
    <property type="match status" value="1"/>
</dbReference>
<dbReference type="Pfam" id="PF23450">
    <property type="entry name" value="KIAA2026_hel"/>
    <property type="match status" value="1"/>
</dbReference>
<feature type="compositionally biased region" description="Acidic residues" evidence="3">
    <location>
        <begin position="1231"/>
        <end position="1251"/>
    </location>
</feature>
<feature type="compositionally biased region" description="Polar residues" evidence="3">
    <location>
        <begin position="567"/>
        <end position="597"/>
    </location>
</feature>
<dbReference type="PROSITE" id="PS00633">
    <property type="entry name" value="BROMODOMAIN_1"/>
    <property type="match status" value="1"/>
</dbReference>
<accession>A0AA89C8S4</accession>